<evidence type="ECO:0008006" key="4">
    <source>
        <dbReference type="Google" id="ProtNLM"/>
    </source>
</evidence>
<accession>A0A396EKR6</accession>
<proteinExistence type="predicted"/>
<evidence type="ECO:0000313" key="3">
    <source>
        <dbReference type="Proteomes" id="UP000260640"/>
    </source>
</evidence>
<dbReference type="EMBL" id="QSPP01000011">
    <property type="protein sequence ID" value="RGJ89925.1"/>
    <property type="molecule type" value="Genomic_DNA"/>
</dbReference>
<protein>
    <recommendedName>
        <fullName evidence="4">DUF4405 domain-containing protein</fullName>
    </recommendedName>
</protein>
<feature type="transmembrane region" description="Helical" evidence="1">
    <location>
        <begin position="6"/>
        <end position="24"/>
    </location>
</feature>
<feature type="transmembrane region" description="Helical" evidence="1">
    <location>
        <begin position="36"/>
        <end position="60"/>
    </location>
</feature>
<keyword evidence="1" id="KW-0812">Transmembrane</keyword>
<organism evidence="2 3">
    <name type="scientific">Phocaeicola vulgatus</name>
    <name type="common">Bacteroides vulgatus</name>
    <dbReference type="NCBI Taxonomy" id="821"/>
    <lineage>
        <taxon>Bacteria</taxon>
        <taxon>Pseudomonadati</taxon>
        <taxon>Bacteroidota</taxon>
        <taxon>Bacteroidia</taxon>
        <taxon>Bacteroidales</taxon>
        <taxon>Bacteroidaceae</taxon>
        <taxon>Phocaeicola</taxon>
    </lineage>
</organism>
<reference evidence="2 3" key="1">
    <citation type="submission" date="2018-08" db="EMBL/GenBank/DDBJ databases">
        <title>A genome reference for cultivated species of the human gut microbiota.</title>
        <authorList>
            <person name="Zou Y."/>
            <person name="Xue W."/>
            <person name="Luo G."/>
        </authorList>
    </citation>
    <scope>NUCLEOTIDE SEQUENCE [LARGE SCALE GENOMIC DNA]</scope>
    <source>
        <strain evidence="2 3">TM05-16</strain>
    </source>
</reference>
<dbReference type="Proteomes" id="UP000260640">
    <property type="component" value="Unassembled WGS sequence"/>
</dbReference>
<evidence type="ECO:0000313" key="2">
    <source>
        <dbReference type="EMBL" id="RGJ89925.1"/>
    </source>
</evidence>
<sequence>MKRTFVINWILIDLFITSVISWFRPHVTGRGNSHEIWHNLAMFHVLGSVLFPVAIIFHMATHWD</sequence>
<comment type="caution">
    <text evidence="2">The sequence shown here is derived from an EMBL/GenBank/DDBJ whole genome shotgun (WGS) entry which is preliminary data.</text>
</comment>
<name>A0A396EKR6_PHOVU</name>
<evidence type="ECO:0000256" key="1">
    <source>
        <dbReference type="SAM" id="Phobius"/>
    </source>
</evidence>
<keyword evidence="1" id="KW-1133">Transmembrane helix</keyword>
<dbReference type="AlphaFoldDB" id="A0A396EKR6"/>
<keyword evidence="1" id="KW-0472">Membrane</keyword>
<gene>
    <name evidence="2" type="ORF">DXD46_05715</name>
</gene>